<dbReference type="HOGENOM" id="CLU_2101824_0_0_1"/>
<dbReference type="AlphaFoldDB" id="K3WH67"/>
<accession>K3WH67</accession>
<organism evidence="2 3">
    <name type="scientific">Globisporangium ultimum (strain ATCC 200006 / CBS 805.95 / DAOM BR144)</name>
    <name type="common">Pythium ultimum</name>
    <dbReference type="NCBI Taxonomy" id="431595"/>
    <lineage>
        <taxon>Eukaryota</taxon>
        <taxon>Sar</taxon>
        <taxon>Stramenopiles</taxon>
        <taxon>Oomycota</taxon>
        <taxon>Peronosporomycetes</taxon>
        <taxon>Pythiales</taxon>
        <taxon>Pythiaceae</taxon>
        <taxon>Globisporangium</taxon>
    </lineage>
</organism>
<dbReference type="Proteomes" id="UP000019132">
    <property type="component" value="Unassembled WGS sequence"/>
</dbReference>
<keyword evidence="3" id="KW-1185">Reference proteome</keyword>
<evidence type="ECO:0000313" key="2">
    <source>
        <dbReference type="EnsemblProtists" id="PYU1_T004308"/>
    </source>
</evidence>
<dbReference type="EnsemblProtists" id="PYU1_T004308">
    <property type="protein sequence ID" value="PYU1_T004308"/>
    <property type="gene ID" value="PYU1_G004298"/>
</dbReference>
<reference evidence="2" key="3">
    <citation type="submission" date="2015-02" db="UniProtKB">
        <authorList>
            <consortium name="EnsemblProtists"/>
        </authorList>
    </citation>
    <scope>IDENTIFICATION</scope>
    <source>
        <strain evidence="2">DAOM BR144</strain>
    </source>
</reference>
<reference evidence="3" key="2">
    <citation type="submission" date="2010-04" db="EMBL/GenBank/DDBJ databases">
        <authorList>
            <person name="Buell R."/>
            <person name="Hamilton J."/>
            <person name="Hostetler J."/>
        </authorList>
    </citation>
    <scope>NUCLEOTIDE SEQUENCE [LARGE SCALE GENOMIC DNA]</scope>
    <source>
        <strain evidence="3">DAOM:BR144</strain>
    </source>
</reference>
<name>K3WH67_GLOUD</name>
<reference evidence="3" key="1">
    <citation type="journal article" date="2010" name="Genome Biol.">
        <title>Genome sequence of the necrotrophic plant pathogen Pythium ultimum reveals original pathogenicity mechanisms and effector repertoire.</title>
        <authorList>
            <person name="Levesque C.A."/>
            <person name="Brouwer H."/>
            <person name="Cano L."/>
            <person name="Hamilton J.P."/>
            <person name="Holt C."/>
            <person name="Huitema E."/>
            <person name="Raffaele S."/>
            <person name="Robideau G.P."/>
            <person name="Thines M."/>
            <person name="Win J."/>
            <person name="Zerillo M.M."/>
            <person name="Beakes G.W."/>
            <person name="Boore J.L."/>
            <person name="Busam D."/>
            <person name="Dumas B."/>
            <person name="Ferriera S."/>
            <person name="Fuerstenberg S.I."/>
            <person name="Gachon C.M."/>
            <person name="Gaulin E."/>
            <person name="Govers F."/>
            <person name="Grenville-Briggs L."/>
            <person name="Horner N."/>
            <person name="Hostetler J."/>
            <person name="Jiang R.H."/>
            <person name="Johnson J."/>
            <person name="Krajaejun T."/>
            <person name="Lin H."/>
            <person name="Meijer H.J."/>
            <person name="Moore B."/>
            <person name="Morris P."/>
            <person name="Phuntmart V."/>
            <person name="Puiu D."/>
            <person name="Shetty J."/>
            <person name="Stajich J.E."/>
            <person name="Tripathy S."/>
            <person name="Wawra S."/>
            <person name="van West P."/>
            <person name="Whitty B.R."/>
            <person name="Coutinho P.M."/>
            <person name="Henrissat B."/>
            <person name="Martin F."/>
            <person name="Thomas P.D."/>
            <person name="Tyler B.M."/>
            <person name="De Vries R.P."/>
            <person name="Kamoun S."/>
            <person name="Yandell M."/>
            <person name="Tisserat N."/>
            <person name="Buell C.R."/>
        </authorList>
    </citation>
    <scope>NUCLEOTIDE SEQUENCE</scope>
    <source>
        <strain evidence="3">DAOM:BR144</strain>
    </source>
</reference>
<dbReference type="VEuPathDB" id="FungiDB:PYU1_G004298"/>
<evidence type="ECO:0000256" key="1">
    <source>
        <dbReference type="SAM" id="MobiDB-lite"/>
    </source>
</evidence>
<dbReference type="InParanoid" id="K3WH67"/>
<protein>
    <submittedName>
        <fullName evidence="2">Uncharacterized protein</fullName>
    </submittedName>
</protein>
<evidence type="ECO:0000313" key="3">
    <source>
        <dbReference type="Proteomes" id="UP000019132"/>
    </source>
</evidence>
<proteinExistence type="predicted"/>
<dbReference type="EMBL" id="GL376567">
    <property type="status" value="NOT_ANNOTATED_CDS"/>
    <property type="molecule type" value="Genomic_DNA"/>
</dbReference>
<sequence>MVATVVFHLTLQWQSILDSPSKFDNDVDLPILNVVTQKLNGIKVIREDHLSKFFAPGKLDAKVLFPLELESYKQTTGATAHYCAGQKRRRTPPTDPNTMILCGISPNRNVKRRKSA</sequence>
<feature type="region of interest" description="Disordered" evidence="1">
    <location>
        <begin position="87"/>
        <end position="116"/>
    </location>
</feature>